<evidence type="ECO:0000259" key="7">
    <source>
        <dbReference type="Pfam" id="PF00441"/>
    </source>
</evidence>
<dbReference type="RefSeq" id="WP_114671833.1">
    <property type="nucleotide sequence ID" value="NZ_CP031158.1"/>
</dbReference>
<dbReference type="InterPro" id="IPR006089">
    <property type="entry name" value="Acyl-CoA_DH_CS"/>
</dbReference>
<evidence type="ECO:0000259" key="9">
    <source>
        <dbReference type="Pfam" id="PF02771"/>
    </source>
</evidence>
<dbReference type="EMBL" id="CP031158">
    <property type="protein sequence ID" value="AXG98900.1"/>
    <property type="molecule type" value="Genomic_DNA"/>
</dbReference>
<dbReference type="InterPro" id="IPR009075">
    <property type="entry name" value="AcylCo_DH/oxidase_C"/>
</dbReference>
<dbReference type="InterPro" id="IPR037069">
    <property type="entry name" value="AcylCoA_DH/ox_N_sf"/>
</dbReference>
<evidence type="ECO:0000259" key="8">
    <source>
        <dbReference type="Pfam" id="PF02770"/>
    </source>
</evidence>
<dbReference type="Pfam" id="PF00441">
    <property type="entry name" value="Acyl-CoA_dh_1"/>
    <property type="match status" value="1"/>
</dbReference>
<dbReference type="PANTHER" id="PTHR43884">
    <property type="entry name" value="ACYL-COA DEHYDROGENASE"/>
    <property type="match status" value="1"/>
</dbReference>
<dbReference type="FunFam" id="1.10.540.10:FF:000001">
    <property type="entry name" value="Very long-chain-specific acyl-CoA dehydrogenase, mitochondrial"/>
    <property type="match status" value="1"/>
</dbReference>
<evidence type="ECO:0000256" key="3">
    <source>
        <dbReference type="ARBA" id="ARBA00022630"/>
    </source>
</evidence>
<evidence type="ECO:0000256" key="5">
    <source>
        <dbReference type="ARBA" id="ARBA00023002"/>
    </source>
</evidence>
<dbReference type="Gene3D" id="1.20.140.10">
    <property type="entry name" value="Butyryl-CoA Dehydrogenase, subunit A, domain 3"/>
    <property type="match status" value="1"/>
</dbReference>
<evidence type="ECO:0000313" key="11">
    <source>
        <dbReference type="Proteomes" id="UP000253744"/>
    </source>
</evidence>
<dbReference type="Gene3D" id="1.10.540.10">
    <property type="entry name" value="Acyl-CoA dehydrogenase/oxidase, N-terminal domain"/>
    <property type="match status" value="1"/>
</dbReference>
<protein>
    <submittedName>
        <fullName evidence="10">Acyl-CoA dehydrogenase</fullName>
    </submittedName>
</protein>
<sequence length="380" mass="41232">MNFNLPDDLREMQATIRDFMLTRVEDRAHEIEDTNRVPPELVRAAADLGLFGLSIPEEYGGVGLSTLGRCAVYEAMGQGHMGFGGMISAHASIGTSGLVKLGTEEQKRRFLPRMAAGECIAGFAITEPSSGSDAANIRTRAVKKGDTWVLNGTKHYISNAPIAGLLTVIAVTDPSQGPRGMSAFLVEPHSTPGVSIGKIDEKMGQKGALSAEVIFEDAEVPAANLLGPEHRGYREALGILTNGRVGIAARSTGAMQRLLDLSVAHAQTREQFGKPIAEFQAVQFMLAEMDIAIQTSRVLWQKVAWMVDEGQDVKRMASVAKYHATEMLSQVADKAVQVAGGMGYVKDAPFERFYRDQRLLRIYEGTSEIQKLIIARDLIA</sequence>
<organism evidence="10 11">
    <name type="scientific">Deinococcus wulumuqiensis</name>
    <dbReference type="NCBI Taxonomy" id="980427"/>
    <lineage>
        <taxon>Bacteria</taxon>
        <taxon>Thermotogati</taxon>
        <taxon>Deinococcota</taxon>
        <taxon>Deinococci</taxon>
        <taxon>Deinococcales</taxon>
        <taxon>Deinococcaceae</taxon>
        <taxon>Deinococcus</taxon>
    </lineage>
</organism>
<proteinExistence type="inferred from homology"/>
<dbReference type="Gene3D" id="2.40.110.10">
    <property type="entry name" value="Butyryl-CoA Dehydrogenase, subunit A, domain 2"/>
    <property type="match status" value="1"/>
</dbReference>
<dbReference type="FunFam" id="1.20.140.10:FF:000001">
    <property type="entry name" value="Acyl-CoA dehydrogenase"/>
    <property type="match status" value="1"/>
</dbReference>
<dbReference type="SUPFAM" id="SSF56645">
    <property type="entry name" value="Acyl-CoA dehydrogenase NM domain-like"/>
    <property type="match status" value="1"/>
</dbReference>
<dbReference type="FunFam" id="2.40.110.10:FF:000009">
    <property type="entry name" value="Acyl-CoA dehydrogenase"/>
    <property type="match status" value="1"/>
</dbReference>
<name>A0A345IGS8_9DEIO</name>
<dbReference type="InterPro" id="IPR036250">
    <property type="entry name" value="AcylCo_DH-like_C"/>
</dbReference>
<reference evidence="10 11" key="1">
    <citation type="submission" date="2018-07" db="EMBL/GenBank/DDBJ databases">
        <title>Complete Genome and Methylome Analysis of Deinococcus wulumuqiensis NEB 479.</title>
        <authorList>
            <person name="Fomenkov A."/>
            <person name="Luyten Y."/>
            <person name="Vincze T."/>
            <person name="Anton B.P."/>
            <person name="Clark T."/>
            <person name="Roberts R.J."/>
            <person name="Morgan R.D."/>
        </authorList>
    </citation>
    <scope>NUCLEOTIDE SEQUENCE [LARGE SCALE GENOMIC DNA]</scope>
    <source>
        <strain evidence="10 11">NEB 479</strain>
    </source>
</reference>
<feature type="domain" description="Acyl-CoA oxidase/dehydrogenase middle" evidence="8">
    <location>
        <begin position="122"/>
        <end position="217"/>
    </location>
</feature>
<dbReference type="PROSITE" id="PS00073">
    <property type="entry name" value="ACYL_COA_DH_2"/>
    <property type="match status" value="1"/>
</dbReference>
<dbReference type="InterPro" id="IPR046373">
    <property type="entry name" value="Acyl-CoA_Oxase/DH_mid-dom_sf"/>
</dbReference>
<evidence type="ECO:0000256" key="4">
    <source>
        <dbReference type="ARBA" id="ARBA00022827"/>
    </source>
</evidence>
<dbReference type="Pfam" id="PF02770">
    <property type="entry name" value="Acyl-CoA_dh_M"/>
    <property type="match status" value="1"/>
</dbReference>
<comment type="cofactor">
    <cofactor evidence="1 6">
        <name>FAD</name>
        <dbReference type="ChEBI" id="CHEBI:57692"/>
    </cofactor>
</comment>
<feature type="domain" description="Acyl-CoA dehydrogenase/oxidase C-terminal" evidence="7">
    <location>
        <begin position="231"/>
        <end position="378"/>
    </location>
</feature>
<dbReference type="Proteomes" id="UP000253744">
    <property type="component" value="Chromosome"/>
</dbReference>
<dbReference type="InterPro" id="IPR006091">
    <property type="entry name" value="Acyl-CoA_Oxase/DH_mid-dom"/>
</dbReference>
<dbReference type="Pfam" id="PF02771">
    <property type="entry name" value="Acyl-CoA_dh_N"/>
    <property type="match status" value="1"/>
</dbReference>
<keyword evidence="3 6" id="KW-0285">Flavoprotein</keyword>
<dbReference type="KEGG" id="dwu:DVJ83_06675"/>
<evidence type="ECO:0000256" key="1">
    <source>
        <dbReference type="ARBA" id="ARBA00001974"/>
    </source>
</evidence>
<dbReference type="AlphaFoldDB" id="A0A345IGS8"/>
<dbReference type="STRING" id="1288484.GCA_000348665_00068"/>
<dbReference type="InterPro" id="IPR009100">
    <property type="entry name" value="AcylCoA_DH/oxidase_NM_dom_sf"/>
</dbReference>
<evidence type="ECO:0000256" key="2">
    <source>
        <dbReference type="ARBA" id="ARBA00009347"/>
    </source>
</evidence>
<dbReference type="InterPro" id="IPR013786">
    <property type="entry name" value="AcylCoA_DH/ox_N"/>
</dbReference>
<feature type="domain" description="Acyl-CoA dehydrogenase/oxidase N-terminal" evidence="9">
    <location>
        <begin position="7"/>
        <end position="118"/>
    </location>
</feature>
<keyword evidence="5 6" id="KW-0560">Oxidoreductase</keyword>
<dbReference type="PIRSF" id="PIRSF016578">
    <property type="entry name" value="HsaA"/>
    <property type="match status" value="1"/>
</dbReference>
<dbReference type="SUPFAM" id="SSF47203">
    <property type="entry name" value="Acyl-CoA dehydrogenase C-terminal domain-like"/>
    <property type="match status" value="1"/>
</dbReference>
<comment type="similarity">
    <text evidence="2 6">Belongs to the acyl-CoA dehydrogenase family.</text>
</comment>
<dbReference type="PANTHER" id="PTHR43884:SF40">
    <property type="entry name" value="ACYL-COA DEHYDROGENASE"/>
    <property type="match status" value="1"/>
</dbReference>
<accession>A0A345IGS8</accession>
<gene>
    <name evidence="10" type="ORF">DVJ83_06675</name>
</gene>
<keyword evidence="4 6" id="KW-0274">FAD</keyword>
<evidence type="ECO:0000313" key="10">
    <source>
        <dbReference type="EMBL" id="AXG98900.1"/>
    </source>
</evidence>
<dbReference type="GO" id="GO:0003995">
    <property type="term" value="F:acyl-CoA dehydrogenase activity"/>
    <property type="evidence" value="ECO:0007669"/>
    <property type="project" value="InterPro"/>
</dbReference>
<dbReference type="GO" id="GO:0050660">
    <property type="term" value="F:flavin adenine dinucleotide binding"/>
    <property type="evidence" value="ECO:0007669"/>
    <property type="project" value="InterPro"/>
</dbReference>
<evidence type="ECO:0000256" key="6">
    <source>
        <dbReference type="RuleBase" id="RU362125"/>
    </source>
</evidence>